<dbReference type="PANTHER" id="PTHR39560">
    <property type="entry name" value="PROTEIN ADENYLYLTRANSFERASE FIC-RELATED"/>
    <property type="match status" value="1"/>
</dbReference>
<dbReference type="AlphaFoldDB" id="A0A9W6QU66"/>
<dbReference type="EC" id="2.7.7.108" evidence="5"/>
<dbReference type="InterPro" id="IPR003812">
    <property type="entry name" value="Fido"/>
</dbReference>
<feature type="domain" description="Fido" evidence="8">
    <location>
        <begin position="49"/>
        <end position="190"/>
    </location>
</feature>
<proteinExistence type="predicted"/>
<evidence type="ECO:0000256" key="2">
    <source>
        <dbReference type="ARBA" id="ARBA00022695"/>
    </source>
</evidence>
<dbReference type="Pfam" id="PF02661">
    <property type="entry name" value="Fic"/>
    <property type="match status" value="1"/>
</dbReference>
<dbReference type="EMBL" id="BSSD01000010">
    <property type="protein sequence ID" value="GLW94870.1"/>
    <property type="molecule type" value="Genomic_DNA"/>
</dbReference>
<evidence type="ECO:0000256" key="3">
    <source>
        <dbReference type="ARBA" id="ARBA00022741"/>
    </source>
</evidence>
<keyword evidence="1" id="KW-0808">Transferase</keyword>
<dbReference type="RefSeq" id="WP_253833934.1">
    <property type="nucleotide sequence ID" value="NZ_BAAAVC010000001.1"/>
</dbReference>
<evidence type="ECO:0000256" key="5">
    <source>
        <dbReference type="ARBA" id="ARBA00034531"/>
    </source>
</evidence>
<accession>A0A9W6QU66</accession>
<organism evidence="9 10">
    <name type="scientific">Actinokineospora globicatena</name>
    <dbReference type="NCBI Taxonomy" id="103729"/>
    <lineage>
        <taxon>Bacteria</taxon>
        <taxon>Bacillati</taxon>
        <taxon>Actinomycetota</taxon>
        <taxon>Actinomycetes</taxon>
        <taxon>Pseudonocardiales</taxon>
        <taxon>Pseudonocardiaceae</taxon>
        <taxon>Actinokineospora</taxon>
    </lineage>
</organism>
<keyword evidence="3" id="KW-0547">Nucleotide-binding</keyword>
<evidence type="ECO:0000259" key="8">
    <source>
        <dbReference type="PROSITE" id="PS51459"/>
    </source>
</evidence>
<sequence>MTDPYVDPATGVLRNIHDITDAAKLTEAERDLAFLRDEQLKRFPLPGAWDTAHLLAFHRHLFGDVYAWAGQPRQVDLSRDGSPFAHWRHVEPALADLFEKLRAERILGGLARPEFLARFTYYFAEVNVVHPFREGNGRTQRAFFRQLALFAGWRVDFSLVDRERYLLGCAAAMVGELGVLAEQFATALVGRA</sequence>
<dbReference type="Gene3D" id="1.10.3290.10">
    <property type="entry name" value="Fido-like domain"/>
    <property type="match status" value="1"/>
</dbReference>
<dbReference type="PANTHER" id="PTHR39560:SF1">
    <property type="entry name" value="PROTEIN ADENYLYLTRANSFERASE FIC-RELATED"/>
    <property type="match status" value="1"/>
</dbReference>
<dbReference type="PROSITE" id="PS51459">
    <property type="entry name" value="FIDO"/>
    <property type="match status" value="1"/>
</dbReference>
<keyword evidence="4" id="KW-0067">ATP-binding</keyword>
<name>A0A9W6QU66_9PSEU</name>
<evidence type="ECO:0000256" key="7">
    <source>
        <dbReference type="ARBA" id="ARBA00048696"/>
    </source>
</evidence>
<dbReference type="GO" id="GO:0070733">
    <property type="term" value="F:AMPylase activity"/>
    <property type="evidence" value="ECO:0007669"/>
    <property type="project" value="UniProtKB-EC"/>
</dbReference>
<evidence type="ECO:0000313" key="10">
    <source>
        <dbReference type="Proteomes" id="UP001165042"/>
    </source>
</evidence>
<gene>
    <name evidence="9" type="ORF">Aglo03_56860</name>
</gene>
<evidence type="ECO:0000256" key="6">
    <source>
        <dbReference type="ARBA" id="ARBA00047939"/>
    </source>
</evidence>
<protein>
    <recommendedName>
        <fullName evidence="5">protein adenylyltransferase</fullName>
        <ecNumber evidence="5">2.7.7.108</ecNumber>
    </recommendedName>
</protein>
<dbReference type="SUPFAM" id="SSF140931">
    <property type="entry name" value="Fic-like"/>
    <property type="match status" value="1"/>
</dbReference>
<evidence type="ECO:0000256" key="1">
    <source>
        <dbReference type="ARBA" id="ARBA00022679"/>
    </source>
</evidence>
<comment type="catalytic activity">
    <reaction evidence="7">
        <text>L-tyrosyl-[protein] + ATP = O-(5'-adenylyl)-L-tyrosyl-[protein] + diphosphate</text>
        <dbReference type="Rhea" id="RHEA:54288"/>
        <dbReference type="Rhea" id="RHEA-COMP:10136"/>
        <dbReference type="Rhea" id="RHEA-COMP:13846"/>
        <dbReference type="ChEBI" id="CHEBI:30616"/>
        <dbReference type="ChEBI" id="CHEBI:33019"/>
        <dbReference type="ChEBI" id="CHEBI:46858"/>
        <dbReference type="ChEBI" id="CHEBI:83624"/>
        <dbReference type="EC" id="2.7.7.108"/>
    </reaction>
</comment>
<dbReference type="InterPro" id="IPR036597">
    <property type="entry name" value="Fido-like_dom_sf"/>
</dbReference>
<evidence type="ECO:0000256" key="4">
    <source>
        <dbReference type="ARBA" id="ARBA00022840"/>
    </source>
</evidence>
<evidence type="ECO:0000313" key="9">
    <source>
        <dbReference type="EMBL" id="GLW94870.1"/>
    </source>
</evidence>
<comment type="catalytic activity">
    <reaction evidence="6">
        <text>L-threonyl-[protein] + ATP = 3-O-(5'-adenylyl)-L-threonyl-[protein] + diphosphate</text>
        <dbReference type="Rhea" id="RHEA:54292"/>
        <dbReference type="Rhea" id="RHEA-COMP:11060"/>
        <dbReference type="Rhea" id="RHEA-COMP:13847"/>
        <dbReference type="ChEBI" id="CHEBI:30013"/>
        <dbReference type="ChEBI" id="CHEBI:30616"/>
        <dbReference type="ChEBI" id="CHEBI:33019"/>
        <dbReference type="ChEBI" id="CHEBI:138113"/>
        <dbReference type="EC" id="2.7.7.108"/>
    </reaction>
</comment>
<comment type="caution">
    <text evidence="9">The sequence shown here is derived from an EMBL/GenBank/DDBJ whole genome shotgun (WGS) entry which is preliminary data.</text>
</comment>
<keyword evidence="2" id="KW-0548">Nucleotidyltransferase</keyword>
<dbReference type="GO" id="GO:0051302">
    <property type="term" value="P:regulation of cell division"/>
    <property type="evidence" value="ECO:0007669"/>
    <property type="project" value="TreeGrafter"/>
</dbReference>
<dbReference type="Proteomes" id="UP001165042">
    <property type="component" value="Unassembled WGS sequence"/>
</dbReference>
<keyword evidence="10" id="KW-1185">Reference proteome</keyword>
<reference evidence="9" key="1">
    <citation type="submission" date="2023-02" db="EMBL/GenBank/DDBJ databases">
        <title>Actinokineospora globicatena NBRC 15670.</title>
        <authorList>
            <person name="Ichikawa N."/>
            <person name="Sato H."/>
            <person name="Tonouchi N."/>
        </authorList>
    </citation>
    <scope>NUCLEOTIDE SEQUENCE</scope>
    <source>
        <strain evidence="9">NBRC 15670</strain>
    </source>
</reference>
<dbReference type="GO" id="GO:0005524">
    <property type="term" value="F:ATP binding"/>
    <property type="evidence" value="ECO:0007669"/>
    <property type="project" value="UniProtKB-KW"/>
</dbReference>